<dbReference type="EMBL" id="FMUT01000014">
    <property type="protein sequence ID" value="SCZ11875.1"/>
    <property type="molecule type" value="Genomic_DNA"/>
</dbReference>
<gene>
    <name evidence="2" type="ORF">SAMN02927935_04339</name>
</gene>
<dbReference type="Proteomes" id="UP000183031">
    <property type="component" value="Unassembled WGS sequence"/>
</dbReference>
<accession>A0A1G5LG03</accession>
<dbReference type="Pfam" id="PF11769">
    <property type="entry name" value="DUF3313"/>
    <property type="match status" value="1"/>
</dbReference>
<comment type="caution">
    <text evidence="2">The sequence shown here is derived from an EMBL/GenBank/DDBJ whole genome shotgun (WGS) entry which is preliminary data.</text>
</comment>
<proteinExistence type="predicted"/>
<sequence length="223" mass="24322">MKKQRLSVAMAVLAAGLLLAGCSSKVTQTNQYSGFLPDYSKLQETSSPSGHKTLRWIDPNFKESNYRGVYVAPVVYYPAAKPTARVSQQTLDKIRNYTDQSVRKAVAERTTVLNNPTGSRVLLAKVAITAVSAEDEDMKFYEVVPVAAVVASTMAATGHRTQNTTLFLEAQLIDQDSGKTVLEVVRKSYGKTVNNDSAPVTEQEVKAAIDDMVNDIVTFPKQG</sequence>
<evidence type="ECO:0000313" key="2">
    <source>
        <dbReference type="EMBL" id="SCZ11875.1"/>
    </source>
</evidence>
<reference evidence="2 3" key="1">
    <citation type="submission" date="2016-10" db="EMBL/GenBank/DDBJ databases">
        <authorList>
            <person name="Varghese N."/>
            <person name="Submissions S."/>
        </authorList>
    </citation>
    <scope>NUCLEOTIDE SEQUENCE [LARGE SCALE GENOMIC DNA]</scope>
    <source>
        <strain evidence="2 3">CGMCC 1.6853</strain>
    </source>
</reference>
<keyword evidence="1" id="KW-0732">Signal</keyword>
<dbReference type="InterPro" id="IPR021747">
    <property type="entry name" value="DUF3313"/>
</dbReference>
<feature type="signal peptide" evidence="1">
    <location>
        <begin position="1"/>
        <end position="20"/>
    </location>
</feature>
<organism evidence="2 3">
    <name type="scientific">Serratia nematodiphila</name>
    <dbReference type="NCBI Taxonomy" id="458197"/>
    <lineage>
        <taxon>Bacteria</taxon>
        <taxon>Pseudomonadati</taxon>
        <taxon>Pseudomonadota</taxon>
        <taxon>Gammaproteobacteria</taxon>
        <taxon>Enterobacterales</taxon>
        <taxon>Yersiniaceae</taxon>
        <taxon>Serratia</taxon>
    </lineage>
</organism>
<evidence type="ECO:0008006" key="4">
    <source>
        <dbReference type="Google" id="ProtNLM"/>
    </source>
</evidence>
<keyword evidence="3" id="KW-1185">Reference proteome</keyword>
<protein>
    <recommendedName>
        <fullName evidence="4">DUF3313 domain-containing protein</fullName>
    </recommendedName>
</protein>
<dbReference type="RefSeq" id="WP_033631337.1">
    <property type="nucleotide sequence ID" value="NZ_CBCSIN010000018.1"/>
</dbReference>
<dbReference type="PROSITE" id="PS51257">
    <property type="entry name" value="PROKAR_LIPOPROTEIN"/>
    <property type="match status" value="1"/>
</dbReference>
<evidence type="ECO:0000313" key="3">
    <source>
        <dbReference type="Proteomes" id="UP000183031"/>
    </source>
</evidence>
<feature type="chain" id="PRO_5046449968" description="DUF3313 domain-containing protein" evidence="1">
    <location>
        <begin position="21"/>
        <end position="223"/>
    </location>
</feature>
<evidence type="ECO:0000256" key="1">
    <source>
        <dbReference type="SAM" id="SignalP"/>
    </source>
</evidence>
<name>A0A1G5LG03_9GAMM</name>